<keyword evidence="4 11" id="KW-0812">Transmembrane</keyword>
<dbReference type="EMBL" id="LTAI01001143">
    <property type="protein sequence ID" value="ORD96409.1"/>
    <property type="molecule type" value="Genomic_DNA"/>
</dbReference>
<dbReference type="AlphaFoldDB" id="A0A1X0Q9E0"/>
<keyword evidence="7" id="KW-0653">Protein transport</keyword>
<proteinExistence type="inferred from homology"/>
<comment type="subcellular location">
    <subcellularLocation>
        <location evidence="1">Endoplasmic reticulum membrane</location>
        <topology evidence="1">Multi-pass membrane protein</topology>
    </subcellularLocation>
</comment>
<dbReference type="GO" id="GO:0016192">
    <property type="term" value="P:vesicle-mediated transport"/>
    <property type="evidence" value="ECO:0007669"/>
    <property type="project" value="UniProtKB-KW"/>
</dbReference>
<evidence type="ECO:0000256" key="2">
    <source>
        <dbReference type="ARBA" id="ARBA00010120"/>
    </source>
</evidence>
<name>A0A1X0Q9E0_9MICR</name>
<evidence type="ECO:0000256" key="6">
    <source>
        <dbReference type="ARBA" id="ARBA00022892"/>
    </source>
</evidence>
<sequence length="224" mass="26412">MNFSTLFRFVGDGLMVASRAITLKKLRSVRSVDGLSLKTETLYLMVYLSRYLDLFHFYRDNMLDIYNNVFKICFLLYQFYMVIKILVNDRSYNKNKDKFPFSVIIILSLIVTFIINRDVTDHKIKEFFYRFSLILESVALLPQLSMIQECGECETMTGLYIMMLGMYRISYLVYFLLNKFVVKKNISSLLIITSLIQSILHFDFIFNHGKSLLVKKSTVFTNKK</sequence>
<evidence type="ECO:0000256" key="10">
    <source>
        <dbReference type="ARBA" id="ARBA00023170"/>
    </source>
</evidence>
<feature type="transmembrane region" description="Helical" evidence="11">
    <location>
        <begin position="65"/>
        <end position="87"/>
    </location>
</feature>
<reference evidence="12 13" key="1">
    <citation type="journal article" date="2017" name="Environ. Microbiol.">
        <title>Decay of the glycolytic pathway and adaptation to intranuclear parasitism within Enterocytozoonidae microsporidia.</title>
        <authorList>
            <person name="Wiredu Boakye D."/>
            <person name="Jaroenlak P."/>
            <person name="Prachumwat A."/>
            <person name="Williams T.A."/>
            <person name="Bateman K.S."/>
            <person name="Itsathitphaisarn O."/>
            <person name="Sritunyalucksana K."/>
            <person name="Paszkiewicz K.H."/>
            <person name="Moore K.A."/>
            <person name="Stentiford G.D."/>
            <person name="Williams B.A."/>
        </authorList>
    </citation>
    <scope>NUCLEOTIDE SEQUENCE [LARGE SCALE GENOMIC DNA]</scope>
    <source>
        <strain evidence="13">canceri</strain>
    </source>
</reference>
<organism evidence="12 13">
    <name type="scientific">Hepatospora eriocheir</name>
    <dbReference type="NCBI Taxonomy" id="1081669"/>
    <lineage>
        <taxon>Eukaryota</taxon>
        <taxon>Fungi</taxon>
        <taxon>Fungi incertae sedis</taxon>
        <taxon>Microsporidia</taxon>
        <taxon>Hepatosporidae</taxon>
        <taxon>Hepatospora</taxon>
    </lineage>
</organism>
<feature type="transmembrane region" description="Helical" evidence="11">
    <location>
        <begin position="189"/>
        <end position="206"/>
    </location>
</feature>
<evidence type="ECO:0000313" key="12">
    <source>
        <dbReference type="EMBL" id="ORD96409.1"/>
    </source>
</evidence>
<dbReference type="PANTHER" id="PTHR10585">
    <property type="entry name" value="ER LUMEN PROTEIN RETAINING RECEPTOR"/>
    <property type="match status" value="1"/>
</dbReference>
<keyword evidence="8 11" id="KW-1133">Transmembrane helix</keyword>
<dbReference type="PRINTS" id="PR00660">
    <property type="entry name" value="ERLUMENR"/>
</dbReference>
<dbReference type="GO" id="GO:0015031">
    <property type="term" value="P:protein transport"/>
    <property type="evidence" value="ECO:0007669"/>
    <property type="project" value="UniProtKB-KW"/>
</dbReference>
<dbReference type="Pfam" id="PF00810">
    <property type="entry name" value="ER_lumen_recept"/>
    <property type="match status" value="1"/>
</dbReference>
<keyword evidence="10" id="KW-0675">Receptor</keyword>
<feature type="transmembrane region" description="Helical" evidence="11">
    <location>
        <begin position="159"/>
        <end position="177"/>
    </location>
</feature>
<evidence type="ECO:0000313" key="13">
    <source>
        <dbReference type="Proteomes" id="UP000192501"/>
    </source>
</evidence>
<evidence type="ECO:0000256" key="8">
    <source>
        <dbReference type="ARBA" id="ARBA00022989"/>
    </source>
</evidence>
<keyword evidence="5" id="KW-0256">Endoplasmic reticulum</keyword>
<evidence type="ECO:0000256" key="11">
    <source>
        <dbReference type="SAM" id="Phobius"/>
    </source>
</evidence>
<gene>
    <name evidence="12" type="primary">ERD2A</name>
    <name evidence="12" type="ORF">A0H76_465</name>
</gene>
<keyword evidence="3" id="KW-0813">Transport</keyword>
<dbReference type="VEuPathDB" id="MicrosporidiaDB:A0H76_465"/>
<evidence type="ECO:0000256" key="9">
    <source>
        <dbReference type="ARBA" id="ARBA00023136"/>
    </source>
</evidence>
<dbReference type="GO" id="GO:0046923">
    <property type="term" value="F:ER retention sequence binding"/>
    <property type="evidence" value="ECO:0007669"/>
    <property type="project" value="InterPro"/>
</dbReference>
<feature type="transmembrane region" description="Helical" evidence="11">
    <location>
        <begin position="99"/>
        <end position="115"/>
    </location>
</feature>
<evidence type="ECO:0000256" key="1">
    <source>
        <dbReference type="ARBA" id="ARBA00004477"/>
    </source>
</evidence>
<evidence type="ECO:0000256" key="3">
    <source>
        <dbReference type="ARBA" id="ARBA00022448"/>
    </source>
</evidence>
<keyword evidence="9 11" id="KW-0472">Membrane</keyword>
<comment type="caution">
    <text evidence="12">The sequence shown here is derived from an EMBL/GenBank/DDBJ whole genome shotgun (WGS) entry which is preliminary data.</text>
</comment>
<dbReference type="GO" id="GO:0005789">
    <property type="term" value="C:endoplasmic reticulum membrane"/>
    <property type="evidence" value="ECO:0007669"/>
    <property type="project" value="UniProtKB-SubCell"/>
</dbReference>
<evidence type="ECO:0000256" key="7">
    <source>
        <dbReference type="ARBA" id="ARBA00022927"/>
    </source>
</evidence>
<accession>A0A1X0Q9E0</accession>
<dbReference type="VEuPathDB" id="MicrosporidiaDB:HERIO_360"/>
<keyword evidence="6" id="KW-0931">ER-Golgi transport</keyword>
<dbReference type="GO" id="GO:0006621">
    <property type="term" value="P:protein retention in ER lumen"/>
    <property type="evidence" value="ECO:0007669"/>
    <property type="project" value="InterPro"/>
</dbReference>
<protein>
    <submittedName>
        <fullName evidence="12">ERD2A</fullName>
    </submittedName>
</protein>
<comment type="similarity">
    <text evidence="2">Belongs to the ERD2 family.</text>
</comment>
<dbReference type="Proteomes" id="UP000192501">
    <property type="component" value="Unassembled WGS sequence"/>
</dbReference>
<evidence type="ECO:0000256" key="4">
    <source>
        <dbReference type="ARBA" id="ARBA00022692"/>
    </source>
</evidence>
<dbReference type="InterPro" id="IPR000133">
    <property type="entry name" value="ER_ret_rcpt"/>
</dbReference>
<evidence type="ECO:0000256" key="5">
    <source>
        <dbReference type="ARBA" id="ARBA00022824"/>
    </source>
</evidence>